<sequence>MGKSGMNEIEEDTAKETGMQEQGRKNKHKRNKDKGQKLSARDVTKLLKWVIILAVVVILVVVGYKLAKQLGWFGLKPKVETTILTSSQLEQVLQIDDLSVCEITYNGVAEVPQKNHPTKVAYYVSYEAEVKASINMADIDVQIDDNVGEGQAKKIIVTLPQLQVKQIDVDMASLDYMFVKKSANTADVSEEAYAACIADAGSECRGNEVFLQMAKENCENTVKALLMPIIENQDESYELVIQ</sequence>
<feature type="transmembrane region" description="Helical" evidence="2">
    <location>
        <begin position="46"/>
        <end position="67"/>
    </location>
</feature>
<keyword evidence="2" id="KW-1133">Transmembrane helix</keyword>
<keyword evidence="4" id="KW-1185">Reference proteome</keyword>
<name>A0A7G9FNR7_9FIRM</name>
<evidence type="ECO:0000313" key="3">
    <source>
        <dbReference type="EMBL" id="QNM00199.1"/>
    </source>
</evidence>
<evidence type="ECO:0000313" key="4">
    <source>
        <dbReference type="Proteomes" id="UP000515819"/>
    </source>
</evidence>
<dbReference type="RefSeq" id="WP_118546351.1">
    <property type="nucleotide sequence ID" value="NZ_CP060632.1"/>
</dbReference>
<evidence type="ECO:0000256" key="2">
    <source>
        <dbReference type="SAM" id="Phobius"/>
    </source>
</evidence>
<protein>
    <submittedName>
        <fullName evidence="3">DUF4230 domain-containing protein</fullName>
    </submittedName>
</protein>
<dbReference type="Pfam" id="PF14014">
    <property type="entry name" value="DUF4230"/>
    <property type="match status" value="1"/>
</dbReference>
<proteinExistence type="predicted"/>
<feature type="region of interest" description="Disordered" evidence="1">
    <location>
        <begin position="1"/>
        <end position="36"/>
    </location>
</feature>
<keyword evidence="2" id="KW-0472">Membrane</keyword>
<dbReference type="KEGG" id="wcp:H9Q76_02585"/>
<keyword evidence="2" id="KW-0812">Transmembrane</keyword>
<dbReference type="EMBL" id="CP060632">
    <property type="protein sequence ID" value="QNM00199.1"/>
    <property type="molecule type" value="Genomic_DNA"/>
</dbReference>
<dbReference type="Proteomes" id="UP000515819">
    <property type="component" value="Chromosome"/>
</dbReference>
<dbReference type="InterPro" id="IPR025324">
    <property type="entry name" value="DUF4230"/>
</dbReference>
<evidence type="ECO:0000256" key="1">
    <source>
        <dbReference type="SAM" id="MobiDB-lite"/>
    </source>
</evidence>
<organism evidence="3 4">
    <name type="scientific">Wujia chipingensis</name>
    <dbReference type="NCBI Taxonomy" id="2763670"/>
    <lineage>
        <taxon>Bacteria</taxon>
        <taxon>Bacillati</taxon>
        <taxon>Bacillota</taxon>
        <taxon>Clostridia</taxon>
        <taxon>Lachnospirales</taxon>
        <taxon>Lachnospiraceae</taxon>
        <taxon>Wujia</taxon>
    </lineage>
</organism>
<dbReference type="AlphaFoldDB" id="A0A7G9FNR7"/>
<gene>
    <name evidence="3" type="ORF">H9Q76_02585</name>
</gene>
<accession>A0A7G9FNR7</accession>
<reference evidence="3 4" key="1">
    <citation type="submission" date="2020-08" db="EMBL/GenBank/DDBJ databases">
        <authorList>
            <person name="Liu C."/>
            <person name="Sun Q."/>
        </authorList>
    </citation>
    <scope>NUCLEOTIDE SEQUENCE [LARGE SCALE GENOMIC DNA]</scope>
    <source>
        <strain evidence="3 4">NSJ-4</strain>
    </source>
</reference>